<dbReference type="EMBL" id="ML979132">
    <property type="protein sequence ID" value="KAF1920787.1"/>
    <property type="molecule type" value="Genomic_DNA"/>
</dbReference>
<name>A0A6A5R4A5_AMPQU</name>
<dbReference type="OrthoDB" id="10656197at2759"/>
<protein>
    <submittedName>
        <fullName evidence="2">Uncharacterized protein</fullName>
    </submittedName>
</protein>
<organism evidence="2 3">
    <name type="scientific">Ampelomyces quisqualis</name>
    <name type="common">Powdery mildew agent</name>
    <dbReference type="NCBI Taxonomy" id="50730"/>
    <lineage>
        <taxon>Eukaryota</taxon>
        <taxon>Fungi</taxon>
        <taxon>Dikarya</taxon>
        <taxon>Ascomycota</taxon>
        <taxon>Pezizomycotina</taxon>
        <taxon>Dothideomycetes</taxon>
        <taxon>Pleosporomycetidae</taxon>
        <taxon>Pleosporales</taxon>
        <taxon>Pleosporineae</taxon>
        <taxon>Phaeosphaeriaceae</taxon>
        <taxon>Ampelomyces</taxon>
    </lineage>
</organism>
<accession>A0A6A5R4A5</accession>
<proteinExistence type="predicted"/>
<evidence type="ECO:0000313" key="2">
    <source>
        <dbReference type="EMBL" id="KAF1920787.1"/>
    </source>
</evidence>
<dbReference type="Proteomes" id="UP000800096">
    <property type="component" value="Unassembled WGS sequence"/>
</dbReference>
<keyword evidence="3" id="KW-1185">Reference proteome</keyword>
<feature type="coiled-coil region" evidence="1">
    <location>
        <begin position="87"/>
        <end position="114"/>
    </location>
</feature>
<keyword evidence="1" id="KW-0175">Coiled coil</keyword>
<evidence type="ECO:0000256" key="1">
    <source>
        <dbReference type="SAM" id="Coils"/>
    </source>
</evidence>
<sequence>MLDRVQSKSPPLPYLSAFMTALNAPNHEEPPQAARERTSSTCSYATAYEEPSSAKITRDHMHESETDMEITPSYVPADEYNRVLRDNTNISQELQRTKEDIKKAESEAKVATIAFRTLADWAYNERKQLLEVTGTQISVADTRRAITARSDQLLREQIQRSDAAWARFTKDLLARREQVEGVLLAIKDGRARTEVDASNLQTLDHAIFQPVDASFVADQVDQLIAEEKARLPHF</sequence>
<gene>
    <name evidence="2" type="ORF">BDU57DRAFT_534533</name>
</gene>
<evidence type="ECO:0000313" key="3">
    <source>
        <dbReference type="Proteomes" id="UP000800096"/>
    </source>
</evidence>
<dbReference type="AlphaFoldDB" id="A0A6A5R4A5"/>
<reference evidence="2" key="1">
    <citation type="journal article" date="2020" name="Stud. Mycol.">
        <title>101 Dothideomycetes genomes: a test case for predicting lifestyles and emergence of pathogens.</title>
        <authorList>
            <person name="Haridas S."/>
            <person name="Albert R."/>
            <person name="Binder M."/>
            <person name="Bloem J."/>
            <person name="Labutti K."/>
            <person name="Salamov A."/>
            <person name="Andreopoulos B."/>
            <person name="Baker S."/>
            <person name="Barry K."/>
            <person name="Bills G."/>
            <person name="Bluhm B."/>
            <person name="Cannon C."/>
            <person name="Castanera R."/>
            <person name="Culley D."/>
            <person name="Daum C."/>
            <person name="Ezra D."/>
            <person name="Gonzalez J."/>
            <person name="Henrissat B."/>
            <person name="Kuo A."/>
            <person name="Liang C."/>
            <person name="Lipzen A."/>
            <person name="Lutzoni F."/>
            <person name="Magnuson J."/>
            <person name="Mondo S."/>
            <person name="Nolan M."/>
            <person name="Ohm R."/>
            <person name="Pangilinan J."/>
            <person name="Park H.-J."/>
            <person name="Ramirez L."/>
            <person name="Alfaro M."/>
            <person name="Sun H."/>
            <person name="Tritt A."/>
            <person name="Yoshinaga Y."/>
            <person name="Zwiers L.-H."/>
            <person name="Turgeon B."/>
            <person name="Goodwin S."/>
            <person name="Spatafora J."/>
            <person name="Crous P."/>
            <person name="Grigoriev I."/>
        </authorList>
    </citation>
    <scope>NUCLEOTIDE SEQUENCE</scope>
    <source>
        <strain evidence="2">HMLAC05119</strain>
    </source>
</reference>